<keyword evidence="1" id="KW-0472">Membrane</keyword>
<dbReference type="AlphaFoldDB" id="A0A177DBP0"/>
<dbReference type="KEGG" id="aalt:CC77DRAFT_1024192"/>
<reference evidence="2 3" key="1">
    <citation type="submission" date="2016-05" db="EMBL/GenBank/DDBJ databases">
        <title>Comparative analysis of secretome profiles of manganese(II)-oxidizing ascomycete fungi.</title>
        <authorList>
            <consortium name="DOE Joint Genome Institute"/>
            <person name="Zeiner C.A."/>
            <person name="Purvine S.O."/>
            <person name="Zink E.M."/>
            <person name="Wu S."/>
            <person name="Pasa-Tolic L."/>
            <person name="Chaput D.L."/>
            <person name="Haridas S."/>
            <person name="Grigoriev I.V."/>
            <person name="Santelli C.M."/>
            <person name="Hansel C.M."/>
        </authorList>
    </citation>
    <scope>NUCLEOTIDE SEQUENCE [LARGE SCALE GENOMIC DNA]</scope>
    <source>
        <strain evidence="2 3">SRC1lrK2f</strain>
    </source>
</reference>
<feature type="transmembrane region" description="Helical" evidence="1">
    <location>
        <begin position="7"/>
        <end position="26"/>
    </location>
</feature>
<sequence length="361" mass="41678">MTRYMRIIRIAAVAVSPTFGFNFWIFSVLANIYWILHSLYVARTAALIVASMEEERPQGSKCRERCQLIRLESHIPAKAASPEYIFSLAYKKPRPIPKTWEWMGTKNGTGLLDLPRELRDIIYGYVCDDMIHDGYGWRKEDEWADDFDPGAEEDEELIFYQNCNIMRICRQVHWEFTEVLYARPLQLTGVPPFGIAHHIVVTGSHILPLSRTYAHFVKKLAFIHSIGLQDYLGVESRGEHKVSAEVLWLDVVTATRTLLKLFPALQILRILITNEPIEPVNDVLLAMLGMRTDRREEPVEIAEDVIQVVRQSDTRPIKVPQQLELLYLEEDNGIVREMPLSEALRNVQAAELHKKELREKS</sequence>
<dbReference type="VEuPathDB" id="FungiDB:CC77DRAFT_1024192"/>
<keyword evidence="1" id="KW-0812">Transmembrane</keyword>
<dbReference type="RefSeq" id="XP_018381730.1">
    <property type="nucleotide sequence ID" value="XM_018525824.1"/>
</dbReference>
<dbReference type="GeneID" id="29111418"/>
<keyword evidence="1" id="KW-1133">Transmembrane helix</keyword>
<evidence type="ECO:0000313" key="2">
    <source>
        <dbReference type="EMBL" id="OAG16309.1"/>
    </source>
</evidence>
<proteinExistence type="predicted"/>
<gene>
    <name evidence="2" type="ORF">CC77DRAFT_1024192</name>
</gene>
<keyword evidence="3" id="KW-1185">Reference proteome</keyword>
<name>A0A177DBP0_ALTAL</name>
<protein>
    <submittedName>
        <fullName evidence="2">Uncharacterized protein</fullName>
    </submittedName>
</protein>
<accession>A0A177DBP0</accession>
<dbReference type="EMBL" id="KV441490">
    <property type="protein sequence ID" value="OAG16309.1"/>
    <property type="molecule type" value="Genomic_DNA"/>
</dbReference>
<evidence type="ECO:0000313" key="3">
    <source>
        <dbReference type="Proteomes" id="UP000077248"/>
    </source>
</evidence>
<organism evidence="2 3">
    <name type="scientific">Alternaria alternata</name>
    <name type="common">Alternaria rot fungus</name>
    <name type="synonym">Torula alternata</name>
    <dbReference type="NCBI Taxonomy" id="5599"/>
    <lineage>
        <taxon>Eukaryota</taxon>
        <taxon>Fungi</taxon>
        <taxon>Dikarya</taxon>
        <taxon>Ascomycota</taxon>
        <taxon>Pezizomycotina</taxon>
        <taxon>Dothideomycetes</taxon>
        <taxon>Pleosporomycetidae</taxon>
        <taxon>Pleosporales</taxon>
        <taxon>Pleosporineae</taxon>
        <taxon>Pleosporaceae</taxon>
        <taxon>Alternaria</taxon>
        <taxon>Alternaria sect. Alternaria</taxon>
        <taxon>Alternaria alternata complex</taxon>
    </lineage>
</organism>
<evidence type="ECO:0000256" key="1">
    <source>
        <dbReference type="SAM" id="Phobius"/>
    </source>
</evidence>
<dbReference type="Proteomes" id="UP000077248">
    <property type="component" value="Unassembled WGS sequence"/>
</dbReference>